<evidence type="ECO:0000313" key="2">
    <source>
        <dbReference type="Proteomes" id="UP001281761"/>
    </source>
</evidence>
<sequence length="207" mass="23520">MKLIQTKLLTEPQHTPTPEDLYIEFITGILGHFFERTNITCSSSEMNNLTSQILDIYRPLSHSSFFAMIWDKSSSYATYPDVSYILMHNEQVFFHLSESKIDKYAAKAFVKQIDYFKCFIESHRSEWLFSDFLAVLQQLSKGNDNTGQSDFANGSPPIATGSPLKIALMMVKIEKQDELNEGGTCLKACMKIQPFSRTHLVELGVAL</sequence>
<protein>
    <submittedName>
        <fullName evidence="1">Uncharacterized protein</fullName>
    </submittedName>
</protein>
<dbReference type="Proteomes" id="UP001281761">
    <property type="component" value="Unassembled WGS sequence"/>
</dbReference>
<organism evidence="1 2">
    <name type="scientific">Blattamonas nauphoetae</name>
    <dbReference type="NCBI Taxonomy" id="2049346"/>
    <lineage>
        <taxon>Eukaryota</taxon>
        <taxon>Metamonada</taxon>
        <taxon>Preaxostyla</taxon>
        <taxon>Oxymonadida</taxon>
        <taxon>Blattamonas</taxon>
    </lineage>
</organism>
<proteinExistence type="predicted"/>
<accession>A0ABQ9YI51</accession>
<evidence type="ECO:0000313" key="1">
    <source>
        <dbReference type="EMBL" id="KAK2963398.1"/>
    </source>
</evidence>
<gene>
    <name evidence="1" type="ORF">BLNAU_1439</name>
</gene>
<dbReference type="EMBL" id="JARBJD010000006">
    <property type="protein sequence ID" value="KAK2963398.1"/>
    <property type="molecule type" value="Genomic_DNA"/>
</dbReference>
<keyword evidence="2" id="KW-1185">Reference proteome</keyword>
<reference evidence="1 2" key="1">
    <citation type="journal article" date="2022" name="bioRxiv">
        <title>Genomics of Preaxostyla Flagellates Illuminates Evolutionary Transitions and the Path Towards Mitochondrial Loss.</title>
        <authorList>
            <person name="Novak L.V.F."/>
            <person name="Treitli S.C."/>
            <person name="Pyrih J."/>
            <person name="Halakuc P."/>
            <person name="Pipaliya S.V."/>
            <person name="Vacek V."/>
            <person name="Brzon O."/>
            <person name="Soukal P."/>
            <person name="Eme L."/>
            <person name="Dacks J.B."/>
            <person name="Karnkowska A."/>
            <person name="Elias M."/>
            <person name="Hampl V."/>
        </authorList>
    </citation>
    <scope>NUCLEOTIDE SEQUENCE [LARGE SCALE GENOMIC DNA]</scope>
    <source>
        <strain evidence="1">NAU3</strain>
        <tissue evidence="1">Gut</tissue>
    </source>
</reference>
<comment type="caution">
    <text evidence="1">The sequence shown here is derived from an EMBL/GenBank/DDBJ whole genome shotgun (WGS) entry which is preliminary data.</text>
</comment>
<name>A0ABQ9YI51_9EUKA</name>